<evidence type="ECO:0000256" key="7">
    <source>
        <dbReference type="ARBA" id="ARBA00023139"/>
    </source>
</evidence>
<dbReference type="PANTHER" id="PTHR30203:SF20">
    <property type="entry name" value="MULTIDRUG RESISTANCE OUTER MEMBRANE PROTEIN MDTP-RELATED"/>
    <property type="match status" value="1"/>
</dbReference>
<evidence type="ECO:0000256" key="2">
    <source>
        <dbReference type="ARBA" id="ARBA00007613"/>
    </source>
</evidence>
<keyword evidence="8 9" id="KW-0449">Lipoprotein</keyword>
<comment type="subcellular location">
    <subcellularLocation>
        <location evidence="9">Cell membrane</location>
        <topology evidence="9">Lipid-anchor</topology>
    </subcellularLocation>
    <subcellularLocation>
        <location evidence="1">Membrane</location>
    </subcellularLocation>
</comment>
<evidence type="ECO:0000256" key="1">
    <source>
        <dbReference type="ARBA" id="ARBA00004370"/>
    </source>
</evidence>
<dbReference type="Pfam" id="PF02321">
    <property type="entry name" value="OEP"/>
    <property type="match status" value="2"/>
</dbReference>
<dbReference type="InterPro" id="IPR010131">
    <property type="entry name" value="MdtP/NodT-like"/>
</dbReference>
<feature type="chain" id="PRO_5045003811" evidence="9">
    <location>
        <begin position="25"/>
        <end position="475"/>
    </location>
</feature>
<evidence type="ECO:0000256" key="8">
    <source>
        <dbReference type="ARBA" id="ARBA00023288"/>
    </source>
</evidence>
<dbReference type="PANTHER" id="PTHR30203">
    <property type="entry name" value="OUTER MEMBRANE CATION EFFLUX PROTEIN"/>
    <property type="match status" value="1"/>
</dbReference>
<name>A0ABU1N364_9CAUL</name>
<protein>
    <submittedName>
        <fullName evidence="11">NodT family efflux transporter outer membrane factor (OMF) lipoprotein</fullName>
    </submittedName>
</protein>
<dbReference type="RefSeq" id="WP_310033535.1">
    <property type="nucleotide sequence ID" value="NZ_JAVDRL010000010.1"/>
</dbReference>
<evidence type="ECO:0000256" key="3">
    <source>
        <dbReference type="ARBA" id="ARBA00022452"/>
    </source>
</evidence>
<keyword evidence="4 9" id="KW-0812">Transmembrane</keyword>
<dbReference type="EMBL" id="JAVDRL010000010">
    <property type="protein sequence ID" value="MDR6532874.1"/>
    <property type="molecule type" value="Genomic_DNA"/>
</dbReference>
<dbReference type="SUPFAM" id="SSF56954">
    <property type="entry name" value="Outer membrane efflux proteins (OEP)"/>
    <property type="match status" value="1"/>
</dbReference>
<evidence type="ECO:0000313" key="11">
    <source>
        <dbReference type="EMBL" id="MDR6532874.1"/>
    </source>
</evidence>
<organism evidence="11 12">
    <name type="scientific">Caulobacter rhizosphaerae</name>
    <dbReference type="NCBI Taxonomy" id="2010972"/>
    <lineage>
        <taxon>Bacteria</taxon>
        <taxon>Pseudomonadati</taxon>
        <taxon>Pseudomonadota</taxon>
        <taxon>Alphaproteobacteria</taxon>
        <taxon>Caulobacterales</taxon>
        <taxon>Caulobacteraceae</taxon>
        <taxon>Caulobacter</taxon>
    </lineage>
</organism>
<dbReference type="Proteomes" id="UP001262754">
    <property type="component" value="Unassembled WGS sequence"/>
</dbReference>
<evidence type="ECO:0000256" key="6">
    <source>
        <dbReference type="ARBA" id="ARBA00023136"/>
    </source>
</evidence>
<keyword evidence="12" id="KW-1185">Reference proteome</keyword>
<evidence type="ECO:0000256" key="10">
    <source>
        <dbReference type="SAM" id="MobiDB-lite"/>
    </source>
</evidence>
<dbReference type="PROSITE" id="PS51257">
    <property type="entry name" value="PROKAR_LIPOPROTEIN"/>
    <property type="match status" value="1"/>
</dbReference>
<sequence length="475" mass="49422">MSFTARKRALAACLLSASCLCACAAVPKLPPAQAIKAPQAYAAEASLAAPAADWPSERWWTAYGDPQLDALIDEALSGSPDLAAAQARVAKAQALAGQARAATLPSVTANGSYASVKQSYNNGAPPAFVPQGYNDSGRVSLDFAYEFDFFGKNRAALAAATSDAQASQAEAAQARLTLSTNVATAYADLAQQFADRDAAQDAVRTREQTAQLTADRRENGLENQGASEQAKANLAAARASLAAADEALGLTRNRLAALLGAGPDRGLAIGRPKVGVLKAFGLPANLQADLIGRRPDVIAARLRAEAGAQRIRQAKAQFYPDIDLSAYFGQRALGLDLLTKAGSRIGSIGPAVSLPIFQGGALRANYRGAAADYDAAVASYNGTLTQALQDVADAAVSARALNARLSESRNAFEASRNAHDIALQRYRGGLSTYLDVLTAEDAMITNQRTVADLEARAFTLDVALVRALGGGFHAA</sequence>
<proteinExistence type="inferred from homology"/>
<evidence type="ECO:0000256" key="4">
    <source>
        <dbReference type="ARBA" id="ARBA00022692"/>
    </source>
</evidence>
<dbReference type="Gene3D" id="1.20.1600.10">
    <property type="entry name" value="Outer membrane efflux proteins (OEP)"/>
    <property type="match status" value="1"/>
</dbReference>
<accession>A0ABU1N364</accession>
<keyword evidence="7 9" id="KW-0564">Palmitate</keyword>
<feature type="signal peptide" evidence="9">
    <location>
        <begin position="1"/>
        <end position="24"/>
    </location>
</feature>
<comment type="caution">
    <text evidence="11">The sequence shown here is derived from an EMBL/GenBank/DDBJ whole genome shotgun (WGS) entry which is preliminary data.</text>
</comment>
<dbReference type="NCBIfam" id="TIGR01845">
    <property type="entry name" value="outer_NodT"/>
    <property type="match status" value="1"/>
</dbReference>
<evidence type="ECO:0000256" key="9">
    <source>
        <dbReference type="RuleBase" id="RU362097"/>
    </source>
</evidence>
<dbReference type="Gene3D" id="2.20.200.10">
    <property type="entry name" value="Outer membrane efflux proteins (OEP)"/>
    <property type="match status" value="1"/>
</dbReference>
<evidence type="ECO:0000256" key="5">
    <source>
        <dbReference type="ARBA" id="ARBA00022729"/>
    </source>
</evidence>
<comment type="similarity">
    <text evidence="2 9">Belongs to the outer membrane factor (OMF) (TC 1.B.17) family.</text>
</comment>
<reference evidence="11 12" key="1">
    <citation type="submission" date="2023-07" db="EMBL/GenBank/DDBJ databases">
        <title>Sorghum-associated microbial communities from plants grown in Nebraska, USA.</title>
        <authorList>
            <person name="Schachtman D."/>
        </authorList>
    </citation>
    <scope>NUCLEOTIDE SEQUENCE [LARGE SCALE GENOMIC DNA]</scope>
    <source>
        <strain evidence="11 12">DS2154</strain>
    </source>
</reference>
<evidence type="ECO:0000313" key="12">
    <source>
        <dbReference type="Proteomes" id="UP001262754"/>
    </source>
</evidence>
<gene>
    <name evidence="11" type="ORF">J2800_003634</name>
</gene>
<keyword evidence="5 9" id="KW-0732">Signal</keyword>
<dbReference type="InterPro" id="IPR003423">
    <property type="entry name" value="OMP_efflux"/>
</dbReference>
<keyword evidence="6 9" id="KW-0472">Membrane</keyword>
<feature type="region of interest" description="Disordered" evidence="10">
    <location>
        <begin position="202"/>
        <end position="227"/>
    </location>
</feature>
<keyword evidence="3 9" id="KW-1134">Transmembrane beta strand</keyword>